<reference evidence="1" key="1">
    <citation type="journal article" date="2014" name="Front. Microbiol.">
        <title>High frequency of phylogenetically diverse reductive dehalogenase-homologous genes in deep subseafloor sedimentary metagenomes.</title>
        <authorList>
            <person name="Kawai M."/>
            <person name="Futagami T."/>
            <person name="Toyoda A."/>
            <person name="Takaki Y."/>
            <person name="Nishi S."/>
            <person name="Hori S."/>
            <person name="Arai W."/>
            <person name="Tsubouchi T."/>
            <person name="Morono Y."/>
            <person name="Uchiyama I."/>
            <person name="Ito T."/>
            <person name="Fujiyama A."/>
            <person name="Inagaki F."/>
            <person name="Takami H."/>
        </authorList>
    </citation>
    <scope>NUCLEOTIDE SEQUENCE</scope>
    <source>
        <strain evidence="1">Expedition CK06-06</strain>
    </source>
</reference>
<dbReference type="AlphaFoldDB" id="X1U904"/>
<accession>X1U904</accession>
<comment type="caution">
    <text evidence="1">The sequence shown here is derived from an EMBL/GenBank/DDBJ whole genome shotgun (WGS) entry which is preliminary data.</text>
</comment>
<evidence type="ECO:0000313" key="1">
    <source>
        <dbReference type="EMBL" id="GAJ00082.1"/>
    </source>
</evidence>
<organism evidence="1">
    <name type="scientific">marine sediment metagenome</name>
    <dbReference type="NCBI Taxonomy" id="412755"/>
    <lineage>
        <taxon>unclassified sequences</taxon>
        <taxon>metagenomes</taxon>
        <taxon>ecological metagenomes</taxon>
    </lineage>
</organism>
<protein>
    <submittedName>
        <fullName evidence="1">Uncharacterized protein</fullName>
    </submittedName>
</protein>
<sequence length="49" mass="5744">MCLYILSCTSPEFFLIPITKHAKEITKRIRPITKIIAFTYTQLSVKKKE</sequence>
<name>X1U904_9ZZZZ</name>
<proteinExistence type="predicted"/>
<dbReference type="EMBL" id="BARW01015891">
    <property type="protein sequence ID" value="GAJ00082.1"/>
    <property type="molecule type" value="Genomic_DNA"/>
</dbReference>
<gene>
    <name evidence="1" type="ORF">S12H4_27793</name>
</gene>
<feature type="non-terminal residue" evidence="1">
    <location>
        <position position="49"/>
    </location>
</feature>